<organism evidence="2 3">
    <name type="scientific">Thalassiosira oceanica</name>
    <name type="common">Marine diatom</name>
    <dbReference type="NCBI Taxonomy" id="159749"/>
    <lineage>
        <taxon>Eukaryota</taxon>
        <taxon>Sar</taxon>
        <taxon>Stramenopiles</taxon>
        <taxon>Ochrophyta</taxon>
        <taxon>Bacillariophyta</taxon>
        <taxon>Coscinodiscophyceae</taxon>
        <taxon>Thalassiosirophycidae</taxon>
        <taxon>Thalassiosirales</taxon>
        <taxon>Thalassiosiraceae</taxon>
        <taxon>Thalassiosira</taxon>
    </lineage>
</organism>
<dbReference type="AlphaFoldDB" id="K0STW9"/>
<dbReference type="EMBL" id="AGNL01009507">
    <property type="protein sequence ID" value="EJK69828.1"/>
    <property type="molecule type" value="Genomic_DNA"/>
</dbReference>
<gene>
    <name evidence="2" type="ORF">THAOC_08881</name>
</gene>
<feature type="region of interest" description="Disordered" evidence="1">
    <location>
        <begin position="181"/>
        <end position="339"/>
    </location>
</feature>
<evidence type="ECO:0000256" key="1">
    <source>
        <dbReference type="SAM" id="MobiDB-lite"/>
    </source>
</evidence>
<accession>K0STW9</accession>
<evidence type="ECO:0000313" key="2">
    <source>
        <dbReference type="EMBL" id="EJK69828.1"/>
    </source>
</evidence>
<sequence length="339" mass="34444">MGSGGGDLDSAEEAKRKRPKNLCSDLNSPLSRGVEVEMAPAAQPVALQLKPIGDFVGARTEAPLSSALGLGAASLRTPAPASLILGTGALTMTAEEPVESMARGGPATASGSSATRAGTSVAPNCGRAPEPVAIPAPQEAGRTPARGQTENATINCRDGERKKIWDGFDVRAVIPAAPHPIRRRVSTRASARKDGAAWQTQRAGRQPGGGRVPERNAADGGKHKEQVDSHAAPRSTRSAGGGGRVPEKTGPIADDAPLRPSLEVNGSPGGSRSGSARPRRANVTCDNQLRGAGSKALTVWSQAEPGSTGEVQAGVGCRGGVFAGSDESARWPEQSGGGD</sequence>
<protein>
    <submittedName>
        <fullName evidence="2">Uncharacterized protein</fullName>
    </submittedName>
</protein>
<proteinExistence type="predicted"/>
<reference evidence="2 3" key="1">
    <citation type="journal article" date="2012" name="Genome Biol.">
        <title>Genome and low-iron response of an oceanic diatom adapted to chronic iron limitation.</title>
        <authorList>
            <person name="Lommer M."/>
            <person name="Specht M."/>
            <person name="Roy A.S."/>
            <person name="Kraemer L."/>
            <person name="Andreson R."/>
            <person name="Gutowska M.A."/>
            <person name="Wolf J."/>
            <person name="Bergner S.V."/>
            <person name="Schilhabel M.B."/>
            <person name="Klostermeier U.C."/>
            <person name="Beiko R.G."/>
            <person name="Rosenstiel P."/>
            <person name="Hippler M."/>
            <person name="Laroche J."/>
        </authorList>
    </citation>
    <scope>NUCLEOTIDE SEQUENCE [LARGE SCALE GENOMIC DNA]</scope>
    <source>
        <strain evidence="2 3">CCMP1005</strain>
    </source>
</reference>
<keyword evidence="3" id="KW-1185">Reference proteome</keyword>
<feature type="region of interest" description="Disordered" evidence="1">
    <location>
        <begin position="1"/>
        <end position="28"/>
    </location>
</feature>
<feature type="compositionally biased region" description="Low complexity" evidence="1">
    <location>
        <begin position="102"/>
        <end position="120"/>
    </location>
</feature>
<name>K0STW9_THAOC</name>
<feature type="compositionally biased region" description="Basic and acidic residues" evidence="1">
    <location>
        <begin position="212"/>
        <end position="228"/>
    </location>
</feature>
<dbReference type="Proteomes" id="UP000266841">
    <property type="component" value="Unassembled WGS sequence"/>
</dbReference>
<evidence type="ECO:0000313" key="3">
    <source>
        <dbReference type="Proteomes" id="UP000266841"/>
    </source>
</evidence>
<feature type="region of interest" description="Disordered" evidence="1">
    <location>
        <begin position="98"/>
        <end position="152"/>
    </location>
</feature>
<comment type="caution">
    <text evidence="2">The sequence shown here is derived from an EMBL/GenBank/DDBJ whole genome shotgun (WGS) entry which is preliminary data.</text>
</comment>